<gene>
    <name evidence="3" type="ORF">FKR81_04350</name>
</gene>
<evidence type="ECO:0000313" key="3">
    <source>
        <dbReference type="EMBL" id="TWP53209.1"/>
    </source>
</evidence>
<protein>
    <submittedName>
        <fullName evidence="3">Helix-turn-helix domain-containing protein</fullName>
    </submittedName>
</protein>
<dbReference type="AlphaFoldDB" id="A0A563EZW2"/>
<feature type="domain" description="Helix-turn-helix" evidence="2">
    <location>
        <begin position="8"/>
        <end position="55"/>
    </location>
</feature>
<reference evidence="3 4" key="1">
    <citation type="submission" date="2019-07" db="EMBL/GenBank/DDBJ databases">
        <title>Lentzea xizangensis sp. nov., isolated from Qinghai-Tibetan Plateau Soils.</title>
        <authorList>
            <person name="Huang J."/>
        </authorList>
    </citation>
    <scope>NUCLEOTIDE SEQUENCE [LARGE SCALE GENOMIC DNA]</scope>
    <source>
        <strain evidence="3 4">FXJ1.1311</strain>
    </source>
</reference>
<dbReference type="InterPro" id="IPR009061">
    <property type="entry name" value="DNA-bd_dom_put_sf"/>
</dbReference>
<dbReference type="InterPro" id="IPR041657">
    <property type="entry name" value="HTH_17"/>
</dbReference>
<keyword evidence="1" id="KW-1133">Transmembrane helix</keyword>
<dbReference type="SUPFAM" id="SSF46955">
    <property type="entry name" value="Putative DNA-binding domain"/>
    <property type="match status" value="1"/>
</dbReference>
<keyword evidence="1" id="KW-0812">Transmembrane</keyword>
<proteinExistence type="predicted"/>
<dbReference type="Pfam" id="PF12728">
    <property type="entry name" value="HTH_17"/>
    <property type="match status" value="1"/>
</dbReference>
<dbReference type="RefSeq" id="WP_146349620.1">
    <property type="nucleotide sequence ID" value="NZ_VOBR01000003.1"/>
</dbReference>
<evidence type="ECO:0000259" key="2">
    <source>
        <dbReference type="Pfam" id="PF12728"/>
    </source>
</evidence>
<evidence type="ECO:0000313" key="4">
    <source>
        <dbReference type="Proteomes" id="UP000316639"/>
    </source>
</evidence>
<evidence type="ECO:0000256" key="1">
    <source>
        <dbReference type="SAM" id="Phobius"/>
    </source>
</evidence>
<dbReference type="OrthoDB" id="5524782at2"/>
<feature type="transmembrane region" description="Helical" evidence="1">
    <location>
        <begin position="6"/>
        <end position="25"/>
    </location>
</feature>
<dbReference type="InterPro" id="IPR036388">
    <property type="entry name" value="WH-like_DNA-bd_sf"/>
</dbReference>
<accession>A0A563EZW2</accession>
<dbReference type="Gene3D" id="1.10.10.10">
    <property type="entry name" value="Winged helix-like DNA-binding domain superfamily/Winged helix DNA-binding domain"/>
    <property type="match status" value="1"/>
</dbReference>
<dbReference type="Proteomes" id="UP000316639">
    <property type="component" value="Unassembled WGS sequence"/>
</dbReference>
<organism evidence="3 4">
    <name type="scientific">Lentzea tibetensis</name>
    <dbReference type="NCBI Taxonomy" id="2591470"/>
    <lineage>
        <taxon>Bacteria</taxon>
        <taxon>Bacillati</taxon>
        <taxon>Actinomycetota</taxon>
        <taxon>Actinomycetes</taxon>
        <taxon>Pseudonocardiales</taxon>
        <taxon>Pseudonocardiaceae</taxon>
        <taxon>Lentzea</taxon>
    </lineage>
</organism>
<keyword evidence="1" id="KW-0472">Membrane</keyword>
<comment type="caution">
    <text evidence="3">The sequence shown here is derived from an EMBL/GenBank/DDBJ whole genome shotgun (WGS) entry which is preliminary data.</text>
</comment>
<keyword evidence="4" id="KW-1185">Reference proteome</keyword>
<dbReference type="EMBL" id="VOBR01000003">
    <property type="protein sequence ID" value="TWP53209.1"/>
    <property type="molecule type" value="Genomic_DNA"/>
</dbReference>
<name>A0A563EZW2_9PSEU</name>
<sequence>MNESLWNIDQVAAYLGVAVATIYTWRTKKYGPVGRRVGKHVRWDPQVVKDWFAAQPAEVA</sequence>